<evidence type="ECO:0000313" key="1">
    <source>
        <dbReference type="EMBL" id="VVM70170.1"/>
    </source>
</evidence>
<reference evidence="1 2" key="1">
    <citation type="submission" date="2019-09" db="EMBL/GenBank/DDBJ databases">
        <authorList>
            <person name="Chandra G."/>
            <person name="Truman W A."/>
        </authorList>
    </citation>
    <scope>NUCLEOTIDE SEQUENCE [LARGE SCALE GENOMIC DNA]</scope>
    <source>
        <strain evidence="1">PS662</strain>
    </source>
</reference>
<dbReference type="AlphaFoldDB" id="A0A5E6RQ26"/>
<evidence type="ECO:0000313" key="2">
    <source>
        <dbReference type="Proteomes" id="UP000326953"/>
    </source>
</evidence>
<dbReference type="EMBL" id="CABVHK010000005">
    <property type="protein sequence ID" value="VVM70170.1"/>
    <property type="molecule type" value="Genomic_DNA"/>
</dbReference>
<accession>A0A5E6RQ26</accession>
<sequence length="40" mass="4414">MARLMIFNAVAALDALKIPKSAGEAIHRVLSDTRVRFEDS</sequence>
<dbReference type="Proteomes" id="UP000326953">
    <property type="component" value="Unassembled WGS sequence"/>
</dbReference>
<proteinExistence type="predicted"/>
<name>A0A5E6RQ26_PSEFL</name>
<gene>
    <name evidence="1" type="ORF">PS662_01757</name>
</gene>
<organism evidence="1 2">
    <name type="scientific">Pseudomonas fluorescens</name>
    <dbReference type="NCBI Taxonomy" id="294"/>
    <lineage>
        <taxon>Bacteria</taxon>
        <taxon>Pseudomonadati</taxon>
        <taxon>Pseudomonadota</taxon>
        <taxon>Gammaproteobacteria</taxon>
        <taxon>Pseudomonadales</taxon>
        <taxon>Pseudomonadaceae</taxon>
        <taxon>Pseudomonas</taxon>
    </lineage>
</organism>
<protein>
    <submittedName>
        <fullName evidence="1">Uncharacterized protein</fullName>
    </submittedName>
</protein>